<evidence type="ECO:0000256" key="1">
    <source>
        <dbReference type="ARBA" id="ARBA00006479"/>
    </source>
</evidence>
<dbReference type="Gene3D" id="3.30.420.40">
    <property type="match status" value="2"/>
</dbReference>
<dbReference type="RefSeq" id="WP_343903734.1">
    <property type="nucleotide sequence ID" value="NZ_BAAAIS010000002.1"/>
</dbReference>
<dbReference type="PANTHER" id="PTHR18964">
    <property type="entry name" value="ROK (REPRESSOR, ORF, KINASE) FAMILY"/>
    <property type="match status" value="1"/>
</dbReference>
<keyword evidence="3" id="KW-1185">Reference proteome</keyword>
<comment type="similarity">
    <text evidence="1">Belongs to the ROK (NagC/XylR) family.</text>
</comment>
<dbReference type="InterPro" id="IPR043129">
    <property type="entry name" value="ATPase_NBD"/>
</dbReference>
<dbReference type="InterPro" id="IPR036390">
    <property type="entry name" value="WH_DNA-bd_sf"/>
</dbReference>
<protein>
    <submittedName>
        <fullName evidence="2">ROK family protein</fullName>
    </submittedName>
</protein>
<dbReference type="Pfam" id="PF00480">
    <property type="entry name" value="ROK"/>
    <property type="match status" value="1"/>
</dbReference>
<evidence type="ECO:0000313" key="2">
    <source>
        <dbReference type="EMBL" id="MFD1834411.1"/>
    </source>
</evidence>
<sequence>MSSIPARSGARTDAAILDAIRRSPDTTRVAIARELGVTAATVTNSVKRLIADGLVLESGRARSTGGKPASLLRVSTTSRWAIGCTVESDRLSLVAMGVTGALRGRVMLPLGALDGADLTEPLRAALTELGALDPAQRPAFTGIGIADLRGHGLGVEELGAAVRELTGAPVVIGTAAVCAGLGSAWVGEQDPERPCLTVHLGPTIGVALLRDGRPLLPATGWPGELDHVAAGPDGTPLHEIASPAADVRRALDQGLGAELGLDPAGERVLSDHARLTEAAGHGDERAAAVVTASARAIAGAVAGIAGPLGIERVVLSGTSVSMAPRIYREAFAGVLRSRTGALPPGHEVAVSTVQPHPCSVGAAALALTSALSPAA</sequence>
<dbReference type="PANTHER" id="PTHR18964:SF173">
    <property type="entry name" value="GLUCOKINASE"/>
    <property type="match status" value="1"/>
</dbReference>
<name>A0ABW4PY88_9MICO</name>
<dbReference type="Pfam" id="PF13412">
    <property type="entry name" value="HTH_24"/>
    <property type="match status" value="1"/>
</dbReference>
<comment type="caution">
    <text evidence="2">The sequence shown here is derived from an EMBL/GenBank/DDBJ whole genome shotgun (WGS) entry which is preliminary data.</text>
</comment>
<gene>
    <name evidence="2" type="ORF">ACFSDA_04895</name>
</gene>
<evidence type="ECO:0000313" key="3">
    <source>
        <dbReference type="Proteomes" id="UP001597280"/>
    </source>
</evidence>
<dbReference type="SUPFAM" id="SSF46785">
    <property type="entry name" value="Winged helix' DNA-binding domain"/>
    <property type="match status" value="1"/>
</dbReference>
<dbReference type="Proteomes" id="UP001597280">
    <property type="component" value="Unassembled WGS sequence"/>
</dbReference>
<dbReference type="SUPFAM" id="SSF53067">
    <property type="entry name" value="Actin-like ATPase domain"/>
    <property type="match status" value="1"/>
</dbReference>
<accession>A0ABW4PY88</accession>
<dbReference type="EMBL" id="JBHUFL010000002">
    <property type="protein sequence ID" value="MFD1834411.1"/>
    <property type="molecule type" value="Genomic_DNA"/>
</dbReference>
<organism evidence="2 3">
    <name type="scientific">Brachybacterium rhamnosum</name>
    <dbReference type="NCBI Taxonomy" id="173361"/>
    <lineage>
        <taxon>Bacteria</taxon>
        <taxon>Bacillati</taxon>
        <taxon>Actinomycetota</taxon>
        <taxon>Actinomycetes</taxon>
        <taxon>Micrococcales</taxon>
        <taxon>Dermabacteraceae</taxon>
        <taxon>Brachybacterium</taxon>
    </lineage>
</organism>
<proteinExistence type="inferred from homology"/>
<reference evidence="3" key="1">
    <citation type="journal article" date="2019" name="Int. J. Syst. Evol. Microbiol.">
        <title>The Global Catalogue of Microorganisms (GCM) 10K type strain sequencing project: providing services to taxonomists for standard genome sequencing and annotation.</title>
        <authorList>
            <consortium name="The Broad Institute Genomics Platform"/>
            <consortium name="The Broad Institute Genome Sequencing Center for Infectious Disease"/>
            <person name="Wu L."/>
            <person name="Ma J."/>
        </authorList>
    </citation>
    <scope>NUCLEOTIDE SEQUENCE [LARGE SCALE GENOMIC DNA]</scope>
    <source>
        <strain evidence="3">JCM 11650</strain>
    </source>
</reference>
<dbReference type="InterPro" id="IPR000600">
    <property type="entry name" value="ROK"/>
</dbReference>
<dbReference type="Gene3D" id="1.10.10.10">
    <property type="entry name" value="Winged helix-like DNA-binding domain superfamily/Winged helix DNA-binding domain"/>
    <property type="match status" value="1"/>
</dbReference>
<dbReference type="InterPro" id="IPR036388">
    <property type="entry name" value="WH-like_DNA-bd_sf"/>
</dbReference>